<gene>
    <name evidence="2" type="ORF">SAMN05421752_103267</name>
</gene>
<evidence type="ECO:0000313" key="3">
    <source>
        <dbReference type="Proteomes" id="UP000185936"/>
    </source>
</evidence>
<protein>
    <submittedName>
        <fullName evidence="2">Uncharacterized protein</fullName>
    </submittedName>
</protein>
<name>A0A1N7E7G6_9EURY</name>
<dbReference type="AlphaFoldDB" id="A0A1N7E7G6"/>
<reference evidence="3" key="1">
    <citation type="submission" date="2017-01" db="EMBL/GenBank/DDBJ databases">
        <authorList>
            <person name="Varghese N."/>
            <person name="Submissions S."/>
        </authorList>
    </citation>
    <scope>NUCLEOTIDE SEQUENCE [LARGE SCALE GENOMIC DNA]</scope>
    <source>
        <strain evidence="3">type strain: HArc-</strain>
    </source>
</reference>
<dbReference type="EMBL" id="FTNR01000003">
    <property type="protein sequence ID" value="SIR83948.1"/>
    <property type="molecule type" value="Genomic_DNA"/>
</dbReference>
<accession>A0A1N7E7G6</accession>
<dbReference type="InterPro" id="IPR043828">
    <property type="entry name" value="DUF5805"/>
</dbReference>
<evidence type="ECO:0000313" key="2">
    <source>
        <dbReference type="EMBL" id="SIR83948.1"/>
    </source>
</evidence>
<dbReference type="Proteomes" id="UP000185936">
    <property type="component" value="Unassembled WGS sequence"/>
</dbReference>
<dbReference type="RefSeq" id="WP_076608375.1">
    <property type="nucleotide sequence ID" value="NZ_FTNR01000003.1"/>
</dbReference>
<dbReference type="Pfam" id="PF19121">
    <property type="entry name" value="DUF5805"/>
    <property type="match status" value="1"/>
</dbReference>
<keyword evidence="3" id="KW-1185">Reference proteome</keyword>
<evidence type="ECO:0000256" key="1">
    <source>
        <dbReference type="SAM" id="MobiDB-lite"/>
    </source>
</evidence>
<organism evidence="2 3">
    <name type="scientific">Natronorubrum thiooxidans</name>
    <dbReference type="NCBI Taxonomy" id="308853"/>
    <lineage>
        <taxon>Archaea</taxon>
        <taxon>Methanobacteriati</taxon>
        <taxon>Methanobacteriota</taxon>
        <taxon>Stenosarchaea group</taxon>
        <taxon>Halobacteria</taxon>
        <taxon>Halobacteriales</taxon>
        <taxon>Natrialbaceae</taxon>
        <taxon>Natronorubrum</taxon>
    </lineage>
</organism>
<feature type="region of interest" description="Disordered" evidence="1">
    <location>
        <begin position="46"/>
        <end position="68"/>
    </location>
</feature>
<sequence length="129" mass="14358">MADDDRVAVKTYVPQYQKEIWEAQADALEMSQSEFVRTMVQAGRQEFEIPADQSSAGAPTDTGSAPDDEFADRILEVLERKGVLGWDGLVEALIDDVEADLDAELQRLQDENTIRYSGREGGYVVTNND</sequence>
<feature type="compositionally biased region" description="Polar residues" evidence="1">
    <location>
        <begin position="52"/>
        <end position="63"/>
    </location>
</feature>
<proteinExistence type="predicted"/>
<dbReference type="OrthoDB" id="210343at2157"/>